<keyword evidence="1" id="KW-0175">Coiled coil</keyword>
<feature type="region of interest" description="Disordered" evidence="2">
    <location>
        <begin position="94"/>
        <end position="128"/>
    </location>
</feature>
<keyword evidence="5" id="KW-1185">Reference proteome</keyword>
<name>A0A328ATN2_9CAUL</name>
<feature type="signal peptide" evidence="3">
    <location>
        <begin position="1"/>
        <end position="19"/>
    </location>
</feature>
<feature type="chain" id="PRO_5016416839" evidence="3">
    <location>
        <begin position="20"/>
        <end position="440"/>
    </location>
</feature>
<evidence type="ECO:0000256" key="2">
    <source>
        <dbReference type="SAM" id="MobiDB-lite"/>
    </source>
</evidence>
<dbReference type="EMBL" id="QFYR01000001">
    <property type="protein sequence ID" value="RAK57635.1"/>
    <property type="molecule type" value="Genomic_DNA"/>
</dbReference>
<evidence type="ECO:0000313" key="5">
    <source>
        <dbReference type="Proteomes" id="UP000249725"/>
    </source>
</evidence>
<feature type="compositionally biased region" description="Pro residues" evidence="2">
    <location>
        <begin position="101"/>
        <end position="110"/>
    </location>
</feature>
<accession>A0A328ATN2</accession>
<gene>
    <name evidence="4" type="ORF">DJ018_06835</name>
</gene>
<protein>
    <submittedName>
        <fullName evidence="4">Transporter</fullName>
    </submittedName>
</protein>
<proteinExistence type="predicted"/>
<evidence type="ECO:0000313" key="4">
    <source>
        <dbReference type="EMBL" id="RAK57635.1"/>
    </source>
</evidence>
<organism evidence="4 5">
    <name type="scientific">Phenylobacterium deserti</name>
    <dbReference type="NCBI Taxonomy" id="1914756"/>
    <lineage>
        <taxon>Bacteria</taxon>
        <taxon>Pseudomonadati</taxon>
        <taxon>Pseudomonadota</taxon>
        <taxon>Alphaproteobacteria</taxon>
        <taxon>Caulobacterales</taxon>
        <taxon>Caulobacteraceae</taxon>
        <taxon>Phenylobacterium</taxon>
    </lineage>
</organism>
<evidence type="ECO:0000256" key="3">
    <source>
        <dbReference type="SAM" id="SignalP"/>
    </source>
</evidence>
<dbReference type="Proteomes" id="UP000249725">
    <property type="component" value="Unassembled WGS sequence"/>
</dbReference>
<reference evidence="5" key="1">
    <citation type="submission" date="2018-05" db="EMBL/GenBank/DDBJ databases">
        <authorList>
            <person name="Li X."/>
        </authorList>
    </citation>
    <scope>NUCLEOTIDE SEQUENCE [LARGE SCALE GENOMIC DNA]</scope>
    <source>
        <strain evidence="5">YIM 73061</strain>
    </source>
</reference>
<comment type="caution">
    <text evidence="4">The sequence shown here is derived from an EMBL/GenBank/DDBJ whole genome shotgun (WGS) entry which is preliminary data.</text>
</comment>
<sequence>MALAGSIVLGLGAAGAAQAQVAPAAAPAASQDAVSPSQFNELKAELTRQSQLIEAQRKELDELKAQRDEMLNAIRAAGIGRATSMAALQQQVPNPVSEAPPVQPVAPTAPTPSGVPQVGPARPVGQAPPEQARADADAIPPGLGVLTPRGHFVFDPSVEYVRTSNNRLIFRGVQIVQGILVGAIDAGDVGRDTGVVTLAGRYGLTNRLEVEARVPYVWRHDSIQNVSAADNAVQRTSELRGQDIGDVEVGARYQLNYGRNGWPIFVANTRVKTPTGTGPYEVEYDRDGVAQELSTGSGFWSAEAGVTMLYPTDPAIIFGGISYLHTWGRDIDRRIPNGDSDPIFLGRIEPGASISGSLGFGLSLNPRFSVSLGYGHSYIQPTKTIVNGEENESRALQVGSMMMGWSFRLTPRLTLNNAFEFGVTSDAPDMRVVFRAPYRF</sequence>
<feature type="coiled-coil region" evidence="1">
    <location>
        <begin position="39"/>
        <end position="73"/>
    </location>
</feature>
<dbReference type="AlphaFoldDB" id="A0A328ATN2"/>
<evidence type="ECO:0000256" key="1">
    <source>
        <dbReference type="SAM" id="Coils"/>
    </source>
</evidence>
<keyword evidence="3" id="KW-0732">Signal</keyword>